<keyword evidence="2" id="KW-0808">Transferase</keyword>
<dbReference type="GO" id="GO:0016757">
    <property type="term" value="F:glycosyltransferase activity"/>
    <property type="evidence" value="ECO:0007669"/>
    <property type="project" value="UniProtKB-KW"/>
</dbReference>
<dbReference type="InterPro" id="IPR001173">
    <property type="entry name" value="Glyco_trans_2-like"/>
</dbReference>
<comment type="caution">
    <text evidence="2">The sequence shown here is derived from an EMBL/GenBank/DDBJ whole genome shotgun (WGS) entry which is preliminary data.</text>
</comment>
<dbReference type="Gene3D" id="3.90.550.10">
    <property type="entry name" value="Spore Coat Polysaccharide Biosynthesis Protein SpsA, Chain A"/>
    <property type="match status" value="1"/>
</dbReference>
<dbReference type="EMBL" id="BLAH01000255">
    <property type="protein sequence ID" value="GES40701.1"/>
    <property type="molecule type" value="Genomic_DNA"/>
</dbReference>
<evidence type="ECO:0000313" key="3">
    <source>
        <dbReference type="Proteomes" id="UP000325466"/>
    </source>
</evidence>
<organism evidence="2 3">
    <name type="scientific">Rhodococcus aetherivorans</name>
    <dbReference type="NCBI Taxonomy" id="191292"/>
    <lineage>
        <taxon>Bacteria</taxon>
        <taxon>Bacillati</taxon>
        <taxon>Actinomycetota</taxon>
        <taxon>Actinomycetes</taxon>
        <taxon>Mycobacteriales</taxon>
        <taxon>Nocardiaceae</taxon>
        <taxon>Rhodococcus</taxon>
    </lineage>
</organism>
<gene>
    <name evidence="2" type="ORF">RAJCM14343_5996</name>
</gene>
<dbReference type="EC" id="2.4.-.-" evidence="2"/>
<dbReference type="SUPFAM" id="SSF53448">
    <property type="entry name" value="Nucleotide-diphospho-sugar transferases"/>
    <property type="match status" value="1"/>
</dbReference>
<proteinExistence type="predicted"/>
<feature type="domain" description="Glycosyltransferase 2-like" evidence="1">
    <location>
        <begin position="4"/>
        <end position="141"/>
    </location>
</feature>
<dbReference type="Pfam" id="PF00535">
    <property type="entry name" value="Glycos_transf_2"/>
    <property type="match status" value="1"/>
</dbReference>
<protein>
    <submittedName>
        <fullName evidence="2">Glycosyltransferase</fullName>
        <ecNumber evidence="2">2.4.-.-</ecNumber>
    </submittedName>
</protein>
<keyword evidence="3" id="KW-1185">Reference proteome</keyword>
<evidence type="ECO:0000313" key="2">
    <source>
        <dbReference type="EMBL" id="GES40701.1"/>
    </source>
</evidence>
<reference evidence="2 3" key="1">
    <citation type="journal article" date="2018" name="Biodegradation">
        <title>1,4-Dioxane degradation characteristics of Rhodococcus aetherivorans JCM 14343.</title>
        <authorList>
            <person name="Inoue D."/>
            <person name="Tsunoda T."/>
            <person name="Yamamoto N."/>
            <person name="Ike M."/>
            <person name="Sei K."/>
        </authorList>
    </citation>
    <scope>NUCLEOTIDE SEQUENCE [LARGE SCALE GENOMIC DNA]</scope>
    <source>
        <strain evidence="2 3">JCM 14343</strain>
    </source>
</reference>
<dbReference type="InterPro" id="IPR029044">
    <property type="entry name" value="Nucleotide-diphossugar_trans"/>
</dbReference>
<name>A0ABQ0YVM6_9NOCA</name>
<keyword evidence="2" id="KW-0328">Glycosyltransferase</keyword>
<dbReference type="RefSeq" id="WP_269216360.1">
    <property type="nucleotide sequence ID" value="NZ_CM002177.1"/>
</dbReference>
<sequence>MTISYRDLPGLRRTLPSVQEQRGDFDIEHVVIDGGSGADAEQYLRSQDRSLAYWHSRPDRGRYDAMNLGRARSTGDLVWFMHSGDCFSDPGAVAAALDSIGGDGRAVLRRRWGYGRARLVDAHRNVTGTWGFVPFELRRFALGDRPIPHQAAFFGAAILDRLGDYDVEFGLAADQLYMLRAALLCPPVVLDRVVCNFDTTGAGSVRPLRDHYRDTRLAWDEAGYFPLGCRTASEAASRVVEVVAHSKLAARTLMRR</sequence>
<evidence type="ECO:0000259" key="1">
    <source>
        <dbReference type="Pfam" id="PF00535"/>
    </source>
</evidence>
<dbReference type="Proteomes" id="UP000325466">
    <property type="component" value="Unassembled WGS sequence"/>
</dbReference>
<accession>A0ABQ0YVM6</accession>